<organism evidence="1 2">
    <name type="scientific">Smallanthus sonchifolius</name>
    <dbReference type="NCBI Taxonomy" id="185202"/>
    <lineage>
        <taxon>Eukaryota</taxon>
        <taxon>Viridiplantae</taxon>
        <taxon>Streptophyta</taxon>
        <taxon>Embryophyta</taxon>
        <taxon>Tracheophyta</taxon>
        <taxon>Spermatophyta</taxon>
        <taxon>Magnoliopsida</taxon>
        <taxon>eudicotyledons</taxon>
        <taxon>Gunneridae</taxon>
        <taxon>Pentapetalae</taxon>
        <taxon>asterids</taxon>
        <taxon>campanulids</taxon>
        <taxon>Asterales</taxon>
        <taxon>Asteraceae</taxon>
        <taxon>Asteroideae</taxon>
        <taxon>Heliantheae alliance</taxon>
        <taxon>Millerieae</taxon>
        <taxon>Smallanthus</taxon>
    </lineage>
</organism>
<gene>
    <name evidence="1" type="ORF">L1987_20649</name>
</gene>
<sequence length="69" mass="7599">MFCGRRPGLLSTTRALDDLGLDVQQDVISCFNDFALDAFRAKQCKQGQDVHPDEVKAVLLEFAGYHGVA</sequence>
<accession>A0ACB9ITG1</accession>
<reference evidence="1 2" key="2">
    <citation type="journal article" date="2022" name="Mol. Ecol. Resour.">
        <title>The genomes of chicory, endive, great burdock and yacon provide insights into Asteraceae paleo-polyploidization history and plant inulin production.</title>
        <authorList>
            <person name="Fan W."/>
            <person name="Wang S."/>
            <person name="Wang H."/>
            <person name="Wang A."/>
            <person name="Jiang F."/>
            <person name="Liu H."/>
            <person name="Zhao H."/>
            <person name="Xu D."/>
            <person name="Zhang Y."/>
        </authorList>
    </citation>
    <scope>NUCLEOTIDE SEQUENCE [LARGE SCALE GENOMIC DNA]</scope>
    <source>
        <strain evidence="2">cv. Yunnan</strain>
        <tissue evidence="1">Leaves</tissue>
    </source>
</reference>
<protein>
    <submittedName>
        <fullName evidence="1">Uncharacterized protein</fullName>
    </submittedName>
</protein>
<keyword evidence="2" id="KW-1185">Reference proteome</keyword>
<comment type="caution">
    <text evidence="1">The sequence shown here is derived from an EMBL/GenBank/DDBJ whole genome shotgun (WGS) entry which is preliminary data.</text>
</comment>
<dbReference type="Proteomes" id="UP001056120">
    <property type="component" value="Linkage Group LG07"/>
</dbReference>
<dbReference type="EMBL" id="CM042024">
    <property type="protein sequence ID" value="KAI3810958.1"/>
    <property type="molecule type" value="Genomic_DNA"/>
</dbReference>
<evidence type="ECO:0000313" key="1">
    <source>
        <dbReference type="EMBL" id="KAI3810958.1"/>
    </source>
</evidence>
<reference evidence="2" key="1">
    <citation type="journal article" date="2022" name="Mol. Ecol. Resour.">
        <title>The genomes of chicory, endive, great burdock and yacon provide insights into Asteraceae palaeo-polyploidization history and plant inulin production.</title>
        <authorList>
            <person name="Fan W."/>
            <person name="Wang S."/>
            <person name="Wang H."/>
            <person name="Wang A."/>
            <person name="Jiang F."/>
            <person name="Liu H."/>
            <person name="Zhao H."/>
            <person name="Xu D."/>
            <person name="Zhang Y."/>
        </authorList>
    </citation>
    <scope>NUCLEOTIDE SEQUENCE [LARGE SCALE GENOMIC DNA]</scope>
    <source>
        <strain evidence="2">cv. Yunnan</strain>
    </source>
</reference>
<name>A0ACB9ITG1_9ASTR</name>
<evidence type="ECO:0000313" key="2">
    <source>
        <dbReference type="Proteomes" id="UP001056120"/>
    </source>
</evidence>
<proteinExistence type="predicted"/>